<evidence type="ECO:0000313" key="1">
    <source>
        <dbReference type="EMBL" id="KAF4467498.1"/>
    </source>
</evidence>
<evidence type="ECO:0000313" key="2">
    <source>
        <dbReference type="Proteomes" id="UP000554235"/>
    </source>
</evidence>
<reference evidence="1 2" key="1">
    <citation type="submission" date="2020-01" db="EMBL/GenBank/DDBJ databases">
        <title>Identification and distribution of gene clusters putatively required for synthesis of sphingolipid metabolism inhibitors in phylogenetically diverse species of the filamentous fungus Fusarium.</title>
        <authorList>
            <person name="Kim H.-S."/>
            <person name="Busman M."/>
            <person name="Brown D.W."/>
            <person name="Divon H."/>
            <person name="Uhlig S."/>
            <person name="Proctor R.H."/>
        </authorList>
    </citation>
    <scope>NUCLEOTIDE SEQUENCE [LARGE SCALE GENOMIC DNA]</scope>
    <source>
        <strain evidence="1 2">NRRL 20459</strain>
    </source>
</reference>
<dbReference type="Proteomes" id="UP000554235">
    <property type="component" value="Unassembled WGS sequence"/>
</dbReference>
<dbReference type="OrthoDB" id="5343383at2759"/>
<comment type="caution">
    <text evidence="1">The sequence shown here is derived from an EMBL/GenBank/DDBJ whole genome shotgun (WGS) entry which is preliminary data.</text>
</comment>
<sequence>MDILVPYPPNSPLAYNEDEIVGLITEIYVMLIALCYYNREDVVFPPADTSRHILKSPLVQELTPRAVSLLERIPYCTRRIHDRPFLYPYSFPINYLDEEEFRLGREPLPGSRGDAARKLQPHDVAISTCFDPEGTTLISDTEGNSIQRITGPSTPEENKRWDHDIVYEFPDTWFAYRNYPGYHAASVLRNYIGRLKSLSVVPNSSGGRLVYGSLLLWGGKELRSILNDEYGWPENFGENDWARHYEGVWEDASNRAGERLDNLTEAENNRMLSEYPEDDIVLKLSRYCIA</sequence>
<accession>A0A8H4LG58</accession>
<keyword evidence="2" id="KW-1185">Reference proteome</keyword>
<gene>
    <name evidence="1" type="ORF">FALBO_5635</name>
</gene>
<protein>
    <submittedName>
        <fullName evidence="1">Uncharacterized protein</fullName>
    </submittedName>
</protein>
<name>A0A8H4LG58_9HYPO</name>
<organism evidence="1 2">
    <name type="scientific">Fusarium albosuccineum</name>
    <dbReference type="NCBI Taxonomy" id="1237068"/>
    <lineage>
        <taxon>Eukaryota</taxon>
        <taxon>Fungi</taxon>
        <taxon>Dikarya</taxon>
        <taxon>Ascomycota</taxon>
        <taxon>Pezizomycotina</taxon>
        <taxon>Sordariomycetes</taxon>
        <taxon>Hypocreomycetidae</taxon>
        <taxon>Hypocreales</taxon>
        <taxon>Nectriaceae</taxon>
        <taxon>Fusarium</taxon>
        <taxon>Fusarium decemcellulare species complex</taxon>
    </lineage>
</organism>
<proteinExistence type="predicted"/>
<dbReference type="AlphaFoldDB" id="A0A8H4LG58"/>
<dbReference type="EMBL" id="JAADYS010000739">
    <property type="protein sequence ID" value="KAF4467498.1"/>
    <property type="molecule type" value="Genomic_DNA"/>
</dbReference>